<dbReference type="InterPro" id="IPR009936">
    <property type="entry name" value="DUF1468"/>
</dbReference>
<dbReference type="Pfam" id="PF07331">
    <property type="entry name" value="TctB"/>
    <property type="match status" value="1"/>
</dbReference>
<evidence type="ECO:0000313" key="4">
    <source>
        <dbReference type="Proteomes" id="UP000199468"/>
    </source>
</evidence>
<feature type="transmembrane region" description="Helical" evidence="1">
    <location>
        <begin position="21"/>
        <end position="40"/>
    </location>
</feature>
<feature type="domain" description="DUF1468" evidence="2">
    <location>
        <begin position="21"/>
        <end position="164"/>
    </location>
</feature>
<name>A0ABY0NLP0_9HYPH</name>
<sequence length="172" mass="18321">MSLNQIERAQGLRVRSTQDMWAGVFMIVFACVAVFMAWDLPMGSLRQIGAGMLPKSIATICGALGVILALSSLRYHGEALTPWSWRAVVHVLGGTVLFALAIRGFDLGPIHVPSLGLVIAGPLVVLFSGMAASDRSLKELVIFAAVMTFGCALLFKYGLGLPIPLAPWLLGI</sequence>
<organism evidence="3 4">
    <name type="scientific">Bosea robiniae</name>
    <dbReference type="NCBI Taxonomy" id="1036780"/>
    <lineage>
        <taxon>Bacteria</taxon>
        <taxon>Pseudomonadati</taxon>
        <taxon>Pseudomonadota</taxon>
        <taxon>Alphaproteobacteria</taxon>
        <taxon>Hyphomicrobiales</taxon>
        <taxon>Boseaceae</taxon>
        <taxon>Bosea</taxon>
    </lineage>
</organism>
<dbReference type="RefSeq" id="WP_091855865.1">
    <property type="nucleotide sequence ID" value="NZ_FNBZ01000001.1"/>
</dbReference>
<keyword evidence="4" id="KW-1185">Reference proteome</keyword>
<keyword evidence="1" id="KW-1133">Transmembrane helix</keyword>
<reference evidence="3 4" key="1">
    <citation type="submission" date="2016-10" db="EMBL/GenBank/DDBJ databases">
        <authorList>
            <person name="Varghese N."/>
            <person name="Submissions S."/>
        </authorList>
    </citation>
    <scope>NUCLEOTIDE SEQUENCE [LARGE SCALE GENOMIC DNA]</scope>
    <source>
        <strain evidence="3 4">DSM 26672</strain>
    </source>
</reference>
<proteinExistence type="predicted"/>
<dbReference type="Proteomes" id="UP000199468">
    <property type="component" value="Unassembled WGS sequence"/>
</dbReference>
<feature type="transmembrane region" description="Helical" evidence="1">
    <location>
        <begin position="52"/>
        <end position="71"/>
    </location>
</feature>
<accession>A0ABY0NLP0</accession>
<evidence type="ECO:0000313" key="3">
    <source>
        <dbReference type="EMBL" id="SDF51017.1"/>
    </source>
</evidence>
<evidence type="ECO:0000259" key="2">
    <source>
        <dbReference type="Pfam" id="PF07331"/>
    </source>
</evidence>
<protein>
    <submittedName>
        <fullName evidence="3">Tripartite tricarboxylate transporter TctB family protein</fullName>
    </submittedName>
</protein>
<keyword evidence="1" id="KW-0812">Transmembrane</keyword>
<feature type="transmembrane region" description="Helical" evidence="1">
    <location>
        <begin position="83"/>
        <end position="102"/>
    </location>
</feature>
<feature type="transmembrane region" description="Helical" evidence="1">
    <location>
        <begin position="140"/>
        <end position="159"/>
    </location>
</feature>
<gene>
    <name evidence="3" type="ORF">SAMN05421844_101789</name>
</gene>
<feature type="transmembrane region" description="Helical" evidence="1">
    <location>
        <begin position="114"/>
        <end position="133"/>
    </location>
</feature>
<dbReference type="EMBL" id="FNBZ01000001">
    <property type="protein sequence ID" value="SDF51017.1"/>
    <property type="molecule type" value="Genomic_DNA"/>
</dbReference>
<evidence type="ECO:0000256" key="1">
    <source>
        <dbReference type="SAM" id="Phobius"/>
    </source>
</evidence>
<keyword evidence="1" id="KW-0472">Membrane</keyword>
<comment type="caution">
    <text evidence="3">The sequence shown here is derived from an EMBL/GenBank/DDBJ whole genome shotgun (WGS) entry which is preliminary data.</text>
</comment>